<evidence type="ECO:0000313" key="4">
    <source>
        <dbReference type="Proteomes" id="UP000623467"/>
    </source>
</evidence>
<accession>A0A8H6YPB3</accession>
<dbReference type="Proteomes" id="UP000623467">
    <property type="component" value="Unassembled WGS sequence"/>
</dbReference>
<dbReference type="AlphaFoldDB" id="A0A8H6YPB3"/>
<organism evidence="3 4">
    <name type="scientific">Mycena sanguinolenta</name>
    <dbReference type="NCBI Taxonomy" id="230812"/>
    <lineage>
        <taxon>Eukaryota</taxon>
        <taxon>Fungi</taxon>
        <taxon>Dikarya</taxon>
        <taxon>Basidiomycota</taxon>
        <taxon>Agaricomycotina</taxon>
        <taxon>Agaricomycetes</taxon>
        <taxon>Agaricomycetidae</taxon>
        <taxon>Agaricales</taxon>
        <taxon>Marasmiineae</taxon>
        <taxon>Mycenaceae</taxon>
        <taxon>Mycena</taxon>
    </lineage>
</organism>
<keyword evidence="2" id="KW-1133">Transmembrane helix</keyword>
<sequence>MSSETATQRQQIVDLQPGVVARATVFNVAVRVEEAYTPSDESPRGDIRDINGESYGPRHSTEFGKRPKIKVTVWRLLNTILVLGFGVYKAVAAYRGQQTASTTLDWILGVLWVITAYWISFLEEAELGPWGRWFFTQDHSGAVLRILTYSLVVSLSLFLGGLVWYGILHFNGVSNETTAESPQRADVMPESEYDLFEDDLEDDYDLLEADVLPEADVQPETYARPATYTWPTATSDAHAPFKSSEVLLQSANPTTCDNFTGGITGHLCSAQVGPQVEVPFWRLLNTISVLGLGVYMTLKAHRGQQTTPTNLDRVLGVLWAVMCV</sequence>
<keyword evidence="2" id="KW-0812">Transmembrane</keyword>
<name>A0A8H6YPB3_9AGAR</name>
<keyword evidence="4" id="KW-1185">Reference proteome</keyword>
<feature type="region of interest" description="Disordered" evidence="1">
    <location>
        <begin position="37"/>
        <end position="61"/>
    </location>
</feature>
<reference evidence="3" key="1">
    <citation type="submission" date="2020-05" db="EMBL/GenBank/DDBJ databases">
        <title>Mycena genomes resolve the evolution of fungal bioluminescence.</title>
        <authorList>
            <person name="Tsai I.J."/>
        </authorList>
    </citation>
    <scope>NUCLEOTIDE SEQUENCE</scope>
    <source>
        <strain evidence="3">160909Yilan</strain>
    </source>
</reference>
<keyword evidence="2" id="KW-0472">Membrane</keyword>
<proteinExistence type="predicted"/>
<gene>
    <name evidence="3" type="ORF">MSAN_01185600</name>
</gene>
<protein>
    <submittedName>
        <fullName evidence="3">Uncharacterized protein</fullName>
    </submittedName>
</protein>
<dbReference type="OrthoDB" id="3058001at2759"/>
<evidence type="ECO:0000256" key="2">
    <source>
        <dbReference type="SAM" id="Phobius"/>
    </source>
</evidence>
<feature type="transmembrane region" description="Helical" evidence="2">
    <location>
        <begin position="106"/>
        <end position="125"/>
    </location>
</feature>
<comment type="caution">
    <text evidence="3">The sequence shown here is derived from an EMBL/GenBank/DDBJ whole genome shotgun (WGS) entry which is preliminary data.</text>
</comment>
<evidence type="ECO:0000313" key="3">
    <source>
        <dbReference type="EMBL" id="KAF7361520.1"/>
    </source>
</evidence>
<dbReference type="EMBL" id="JACAZH010000008">
    <property type="protein sequence ID" value="KAF7361520.1"/>
    <property type="molecule type" value="Genomic_DNA"/>
</dbReference>
<feature type="transmembrane region" description="Helical" evidence="2">
    <location>
        <begin position="73"/>
        <end position="94"/>
    </location>
</feature>
<evidence type="ECO:0000256" key="1">
    <source>
        <dbReference type="SAM" id="MobiDB-lite"/>
    </source>
</evidence>
<feature type="transmembrane region" description="Helical" evidence="2">
    <location>
        <begin position="146"/>
        <end position="167"/>
    </location>
</feature>
<feature type="compositionally biased region" description="Basic and acidic residues" evidence="1">
    <location>
        <begin position="41"/>
        <end position="51"/>
    </location>
</feature>